<dbReference type="WBParaSite" id="GPUH_0001042901-mRNA-1">
    <property type="protein sequence ID" value="GPUH_0001042901-mRNA-1"/>
    <property type="gene ID" value="GPUH_0001042901"/>
</dbReference>
<dbReference type="AlphaFoldDB" id="A0A183DNX5"/>
<accession>A0A183DNX5</accession>
<proteinExistence type="predicted"/>
<protein>
    <submittedName>
        <fullName evidence="1">Capsid protein</fullName>
    </submittedName>
</protein>
<reference evidence="1" key="1">
    <citation type="submission" date="2016-06" db="UniProtKB">
        <authorList>
            <consortium name="WormBaseParasite"/>
        </authorList>
    </citation>
    <scope>IDENTIFICATION</scope>
</reference>
<name>A0A183DNX5_9BILA</name>
<sequence length="160" mass="18609">LWKTPVDYLLYRTYRKYRSYYHRPAANELLNGSSTTNQNPLRINVQMSDDKQTVPLQLSYDSPQDQFAVNYQEILRNYKKSMYSRLNKSSTINRYNPNMYGQTRIIHADPSAQALTAAQASYDARNKQMQYGSNNSQTQPSGFTGEPYSQSYYQATLINR</sequence>
<evidence type="ECO:0000313" key="1">
    <source>
        <dbReference type="WBParaSite" id="GPUH_0001042901-mRNA-1"/>
    </source>
</evidence>
<organism evidence="1">
    <name type="scientific">Gongylonema pulchrum</name>
    <dbReference type="NCBI Taxonomy" id="637853"/>
    <lineage>
        <taxon>Eukaryota</taxon>
        <taxon>Metazoa</taxon>
        <taxon>Ecdysozoa</taxon>
        <taxon>Nematoda</taxon>
        <taxon>Chromadorea</taxon>
        <taxon>Rhabditida</taxon>
        <taxon>Spirurina</taxon>
        <taxon>Spiruromorpha</taxon>
        <taxon>Spiruroidea</taxon>
        <taxon>Gongylonematidae</taxon>
        <taxon>Gongylonema</taxon>
    </lineage>
</organism>